<dbReference type="PANTHER" id="PTHR24355">
    <property type="entry name" value="G PROTEIN-COUPLED RECEPTOR KINASE/RIBOSOMAL PROTEIN S6 KINASE"/>
    <property type="match status" value="1"/>
</dbReference>
<evidence type="ECO:0000256" key="18">
    <source>
        <dbReference type="ARBA" id="ARBA00062388"/>
    </source>
</evidence>
<evidence type="ECO:0000259" key="23">
    <source>
        <dbReference type="PROSITE" id="PS50132"/>
    </source>
</evidence>
<dbReference type="AlphaFoldDB" id="L5L076"/>
<evidence type="ECO:0000256" key="12">
    <source>
        <dbReference type="ARBA" id="ARBA00023288"/>
    </source>
</evidence>
<dbReference type="Pfam" id="PF00615">
    <property type="entry name" value="RGS"/>
    <property type="match status" value="1"/>
</dbReference>
<evidence type="ECO:0000256" key="21">
    <source>
        <dbReference type="RuleBase" id="RU000308"/>
    </source>
</evidence>
<proteinExistence type="inferred from homology"/>
<dbReference type="PANTHER" id="PTHR24355:SF12">
    <property type="entry name" value="RHODOPSIN KINASE GRK7"/>
    <property type="match status" value="1"/>
</dbReference>
<dbReference type="GO" id="GO:0009966">
    <property type="term" value="P:regulation of signal transduction"/>
    <property type="evidence" value="ECO:0007669"/>
    <property type="project" value="TreeGrafter"/>
</dbReference>
<dbReference type="GO" id="GO:0007165">
    <property type="term" value="P:signal transduction"/>
    <property type="evidence" value="ECO:0007669"/>
    <property type="project" value="InterPro"/>
</dbReference>
<evidence type="ECO:0000256" key="1">
    <source>
        <dbReference type="ARBA" id="ARBA00004635"/>
    </source>
</evidence>
<evidence type="ECO:0000256" key="19">
    <source>
        <dbReference type="PIRSR" id="PIRSR600239-51"/>
    </source>
</evidence>
<feature type="domain" description="RGS" evidence="23">
    <location>
        <begin position="62"/>
        <end position="176"/>
    </location>
</feature>
<dbReference type="PROSITE" id="PS50132">
    <property type="entry name" value="RGS"/>
    <property type="match status" value="1"/>
</dbReference>
<dbReference type="InterPro" id="IPR036305">
    <property type="entry name" value="RGS_sf"/>
</dbReference>
<evidence type="ECO:0000256" key="20">
    <source>
        <dbReference type="PROSITE-ProRule" id="PRU10141"/>
    </source>
</evidence>
<comment type="subunit">
    <text evidence="18">Interacts (when prenylated) with PDE6D; this promotes release from membranes.</text>
</comment>
<sequence>MVDMGGLDNLIANTAYLQARKTSDGDSRELQRRRRSLVLPGPQCCAQLRQDLPPDFDSLCEQQPIGRRLFRDFLATVAPYQEAVAFLEEVQSWELAEEGPAKSSTLQGLVTACAAAPAPGNAFPFLSPALATKCQAATSEEERAALVALAKAEAMAFLQDQPFRDFLASPFYDKFLQWKVFEMQPVSDKYFTEFRVLGKGGFGEVCAVQVKNTGKMYACKKLDKKRLKKKNGEKMALSEKEILERVSSPFIVSLAYAFESKTHLCLVMSLMNGGDLKFHIYSVGARGLAMSRVVFYSAQMTCAVLHLHSLGIVYRDLKPENVLLDDQGNCRLSDLGLAVQIQDGKPVTQRAGTNGYMAPEILMEKASYSYPVDWFAMGCSIYEMIAGRTPFKDYKEKVSKEDLKQRTLKEEVRFQHDHFTEEAKDICRLFLAKKPEQRLGSREKSDDPRKHLFFKTINFPRLEAGLVEPPFVPDPSVVYAKDIDEIEDFSEVRGVEFDDKDQKFFQRFATGAVPIAWQEEIIETGLFEELNDPNRPAGGEGFFSRNFTDPLDVETWESLAQMTLNDTPVAGKHSRFNEK</sequence>
<dbReference type="InParanoid" id="L5L076"/>
<protein>
    <recommendedName>
        <fullName evidence="21">G protein-coupled receptor kinase</fullName>
        <ecNumber evidence="21">2.7.11.-</ecNumber>
    </recommendedName>
</protein>
<dbReference type="FunFam" id="1.10.510.10:FF:000074">
    <property type="entry name" value="G protein-coupled receptor kinase"/>
    <property type="match status" value="1"/>
</dbReference>
<dbReference type="InterPro" id="IPR017441">
    <property type="entry name" value="Protein_kinase_ATP_BS"/>
</dbReference>
<comment type="catalytic activity">
    <reaction evidence="17">
        <text>L-seryl-[rhodopsin] + ATP = O-phospho-L-seryl-[rhodopsin] + ADP + H(+)</text>
        <dbReference type="Rhea" id="RHEA:23356"/>
        <dbReference type="Rhea" id="RHEA-COMP:14594"/>
        <dbReference type="Rhea" id="RHEA-COMP:14595"/>
        <dbReference type="ChEBI" id="CHEBI:15378"/>
        <dbReference type="ChEBI" id="CHEBI:29999"/>
        <dbReference type="ChEBI" id="CHEBI:30616"/>
        <dbReference type="ChEBI" id="CHEBI:83421"/>
        <dbReference type="ChEBI" id="CHEBI:456216"/>
        <dbReference type="EC" id="2.7.11.14"/>
    </reaction>
</comment>
<evidence type="ECO:0000256" key="6">
    <source>
        <dbReference type="ARBA" id="ARBA00022606"/>
    </source>
</evidence>
<feature type="active site" description="Proton acceptor" evidence="19">
    <location>
        <position position="316"/>
    </location>
</feature>
<dbReference type="PROSITE" id="PS51285">
    <property type="entry name" value="AGC_KINASE_CTER"/>
    <property type="match status" value="1"/>
</dbReference>
<evidence type="ECO:0000256" key="9">
    <source>
        <dbReference type="ARBA" id="ARBA00022777"/>
    </source>
</evidence>
<organism evidence="25 26">
    <name type="scientific">Pteropus alecto</name>
    <name type="common">Black flying fox</name>
    <dbReference type="NCBI Taxonomy" id="9402"/>
    <lineage>
        <taxon>Eukaryota</taxon>
        <taxon>Metazoa</taxon>
        <taxon>Chordata</taxon>
        <taxon>Craniata</taxon>
        <taxon>Vertebrata</taxon>
        <taxon>Euteleostomi</taxon>
        <taxon>Mammalia</taxon>
        <taxon>Eutheria</taxon>
        <taxon>Laurasiatheria</taxon>
        <taxon>Chiroptera</taxon>
        <taxon>Yinpterochiroptera</taxon>
        <taxon>Pteropodoidea</taxon>
        <taxon>Pteropodidae</taxon>
        <taxon>Pteropodinae</taxon>
        <taxon>Pteropus</taxon>
    </lineage>
</organism>
<keyword evidence="9 21" id="KW-0418">Kinase</keyword>
<evidence type="ECO:0000259" key="22">
    <source>
        <dbReference type="PROSITE" id="PS50011"/>
    </source>
</evidence>
<evidence type="ECO:0000256" key="15">
    <source>
        <dbReference type="ARBA" id="ARBA00037736"/>
    </source>
</evidence>
<feature type="domain" description="AGC-kinase C-terminal" evidence="24">
    <location>
        <begin position="455"/>
        <end position="520"/>
    </location>
</feature>
<evidence type="ECO:0000256" key="5">
    <source>
        <dbReference type="ARBA" id="ARBA00022553"/>
    </source>
</evidence>
<dbReference type="Gene3D" id="1.10.510.10">
    <property type="entry name" value="Transferase(Phosphotransferase) domain 1"/>
    <property type="match status" value="1"/>
</dbReference>
<dbReference type="InterPro" id="IPR000719">
    <property type="entry name" value="Prot_kinase_dom"/>
</dbReference>
<evidence type="ECO:0000256" key="7">
    <source>
        <dbReference type="ARBA" id="ARBA00022679"/>
    </source>
</evidence>
<comment type="similarity">
    <text evidence="2 21">Belongs to the protein kinase superfamily. AGC Ser/Thr protein kinase family. GPRK subfamily.</text>
</comment>
<evidence type="ECO:0000256" key="4">
    <source>
        <dbReference type="ARBA" id="ARBA00022527"/>
    </source>
</evidence>
<keyword evidence="3" id="KW-0488">Methylation</keyword>
<dbReference type="EMBL" id="KB030438">
    <property type="protein sequence ID" value="ELK16676.1"/>
    <property type="molecule type" value="Genomic_DNA"/>
</dbReference>
<evidence type="ECO:0000256" key="17">
    <source>
        <dbReference type="ARBA" id="ARBA00049249"/>
    </source>
</evidence>
<keyword evidence="11" id="KW-0472">Membrane</keyword>
<dbReference type="SUPFAM" id="SSF48097">
    <property type="entry name" value="Regulator of G-protein signaling, RGS"/>
    <property type="match status" value="1"/>
</dbReference>
<dbReference type="SMART" id="SM00133">
    <property type="entry name" value="S_TK_X"/>
    <property type="match status" value="1"/>
</dbReference>
<evidence type="ECO:0000259" key="24">
    <source>
        <dbReference type="PROSITE" id="PS51285"/>
    </source>
</evidence>
<dbReference type="EC" id="2.7.11.-" evidence="21"/>
<keyword evidence="10 20" id="KW-0067">ATP-binding</keyword>
<evidence type="ECO:0000256" key="14">
    <source>
        <dbReference type="ARBA" id="ARBA00023305"/>
    </source>
</evidence>
<reference evidence="26" key="1">
    <citation type="journal article" date="2013" name="Science">
        <title>Comparative analysis of bat genomes provides insight into the evolution of flight and immunity.</title>
        <authorList>
            <person name="Zhang G."/>
            <person name="Cowled C."/>
            <person name="Shi Z."/>
            <person name="Huang Z."/>
            <person name="Bishop-Lilly K.A."/>
            <person name="Fang X."/>
            <person name="Wynne J.W."/>
            <person name="Xiong Z."/>
            <person name="Baker M.L."/>
            <person name="Zhao W."/>
            <person name="Tachedjian M."/>
            <person name="Zhu Y."/>
            <person name="Zhou P."/>
            <person name="Jiang X."/>
            <person name="Ng J."/>
            <person name="Yang L."/>
            <person name="Wu L."/>
            <person name="Xiao J."/>
            <person name="Feng Y."/>
            <person name="Chen Y."/>
            <person name="Sun X."/>
            <person name="Zhang Y."/>
            <person name="Marsh G.A."/>
            <person name="Crameri G."/>
            <person name="Broder C.C."/>
            <person name="Frey K.G."/>
            <person name="Wang L.F."/>
            <person name="Wang J."/>
        </authorList>
    </citation>
    <scope>NUCLEOTIDE SEQUENCE [LARGE SCALE GENOMIC DNA]</scope>
</reference>
<accession>L5L076</accession>
<name>L5L076_PTEAL</name>
<evidence type="ECO:0000313" key="25">
    <source>
        <dbReference type="EMBL" id="ELK16676.1"/>
    </source>
</evidence>
<dbReference type="PROSITE" id="PS00108">
    <property type="entry name" value="PROTEIN_KINASE_ST"/>
    <property type="match status" value="1"/>
</dbReference>
<dbReference type="InterPro" id="IPR044926">
    <property type="entry name" value="RGS_subdomain_2"/>
</dbReference>
<evidence type="ECO:0000256" key="11">
    <source>
        <dbReference type="ARBA" id="ARBA00023136"/>
    </source>
</evidence>
<comment type="function">
    <text evidence="15">Retina-specific kinase involved in the shutoff of the photoresponse and adaptation to changing light conditions via cone opsin phosphorylation, including rhodopsin (RHO).</text>
</comment>
<keyword evidence="26" id="KW-1185">Reference proteome</keyword>
<evidence type="ECO:0000256" key="16">
    <source>
        <dbReference type="ARBA" id="ARBA00048717"/>
    </source>
</evidence>
<keyword evidence="13" id="KW-0636">Prenylation</keyword>
<keyword evidence="8 20" id="KW-0547">Nucleotide-binding</keyword>
<evidence type="ECO:0000256" key="8">
    <source>
        <dbReference type="ARBA" id="ARBA00022741"/>
    </source>
</evidence>
<dbReference type="GO" id="GO:0005737">
    <property type="term" value="C:cytoplasm"/>
    <property type="evidence" value="ECO:0007669"/>
    <property type="project" value="TreeGrafter"/>
</dbReference>
<dbReference type="Gene3D" id="1.10.167.10">
    <property type="entry name" value="Regulator of G-protein Signalling 4, domain 2"/>
    <property type="match status" value="1"/>
</dbReference>
<evidence type="ECO:0000256" key="10">
    <source>
        <dbReference type="ARBA" id="ARBA00022840"/>
    </source>
</evidence>
<dbReference type="GO" id="GO:0050254">
    <property type="term" value="F:rhodopsin kinase activity"/>
    <property type="evidence" value="ECO:0007669"/>
    <property type="project" value="UniProtKB-EC"/>
</dbReference>
<dbReference type="Gene3D" id="3.30.200.20">
    <property type="entry name" value="Phosphorylase Kinase, domain 1"/>
    <property type="match status" value="1"/>
</dbReference>
<dbReference type="PROSITE" id="PS50011">
    <property type="entry name" value="PROTEIN_KINASE_DOM"/>
    <property type="match status" value="1"/>
</dbReference>
<dbReference type="SMART" id="SM00220">
    <property type="entry name" value="S_TKc"/>
    <property type="match status" value="1"/>
</dbReference>
<evidence type="ECO:0000256" key="3">
    <source>
        <dbReference type="ARBA" id="ARBA00022481"/>
    </source>
</evidence>
<keyword evidence="5" id="KW-0597">Phosphoprotein</keyword>
<keyword evidence="25" id="KW-0675">Receptor</keyword>
<dbReference type="FunFam" id="1.10.167.10:FF:000027">
    <property type="entry name" value="G protein-coupled receptor kinase"/>
    <property type="match status" value="1"/>
</dbReference>
<comment type="catalytic activity">
    <reaction evidence="16">
        <text>L-threonyl-[rhodopsin] + ATP = O-phospho-L-threonyl-[rhodopsin] + ADP + H(+)</text>
        <dbReference type="Rhea" id="RHEA:56552"/>
        <dbReference type="Rhea" id="RHEA-COMP:14596"/>
        <dbReference type="Rhea" id="RHEA-COMP:14597"/>
        <dbReference type="ChEBI" id="CHEBI:15378"/>
        <dbReference type="ChEBI" id="CHEBI:30013"/>
        <dbReference type="ChEBI" id="CHEBI:30616"/>
        <dbReference type="ChEBI" id="CHEBI:61977"/>
        <dbReference type="ChEBI" id="CHEBI:456216"/>
        <dbReference type="EC" id="2.7.11.14"/>
    </reaction>
</comment>
<keyword evidence="12" id="KW-0449">Lipoprotein</keyword>
<dbReference type="CDD" id="cd05607">
    <property type="entry name" value="STKc_GRK7"/>
    <property type="match status" value="1"/>
</dbReference>
<evidence type="ECO:0000256" key="13">
    <source>
        <dbReference type="ARBA" id="ARBA00023289"/>
    </source>
</evidence>
<dbReference type="GO" id="GO:0016020">
    <property type="term" value="C:membrane"/>
    <property type="evidence" value="ECO:0007669"/>
    <property type="project" value="UniProtKB-SubCell"/>
</dbReference>
<keyword evidence="4 21" id="KW-0723">Serine/threonine-protein kinase</keyword>
<keyword evidence="14" id="KW-0844">Vision</keyword>
<dbReference type="GO" id="GO:0007601">
    <property type="term" value="P:visual perception"/>
    <property type="evidence" value="ECO:0007669"/>
    <property type="project" value="UniProtKB-KW"/>
</dbReference>
<dbReference type="InterPro" id="IPR000239">
    <property type="entry name" value="GPCR_kinase"/>
</dbReference>
<dbReference type="PRINTS" id="PR00717">
    <property type="entry name" value="GPCRKINASE"/>
</dbReference>
<dbReference type="InterPro" id="IPR008271">
    <property type="entry name" value="Ser/Thr_kinase_AS"/>
</dbReference>
<comment type="subcellular location">
    <subcellularLocation>
        <location evidence="1">Membrane</location>
        <topology evidence="1">Lipid-anchor</topology>
    </subcellularLocation>
</comment>
<feature type="binding site" evidence="20">
    <location>
        <position position="220"/>
    </location>
    <ligand>
        <name>ATP</name>
        <dbReference type="ChEBI" id="CHEBI:30616"/>
    </ligand>
</feature>
<dbReference type="InterPro" id="IPR011009">
    <property type="entry name" value="Kinase-like_dom_sf"/>
</dbReference>
<gene>
    <name evidence="25" type="ORF">PAL_GLEAN10015909</name>
</gene>
<dbReference type="SMART" id="SM00315">
    <property type="entry name" value="RGS"/>
    <property type="match status" value="1"/>
</dbReference>
<dbReference type="PROSITE" id="PS00107">
    <property type="entry name" value="PROTEIN_KINASE_ATP"/>
    <property type="match status" value="1"/>
</dbReference>
<dbReference type="SUPFAM" id="SSF56112">
    <property type="entry name" value="Protein kinase-like (PK-like)"/>
    <property type="match status" value="1"/>
</dbReference>
<dbReference type="GO" id="GO:0005524">
    <property type="term" value="F:ATP binding"/>
    <property type="evidence" value="ECO:0007669"/>
    <property type="project" value="UniProtKB-UniRule"/>
</dbReference>
<dbReference type="STRING" id="9402.L5L076"/>
<dbReference type="Proteomes" id="UP000010552">
    <property type="component" value="Unassembled WGS sequence"/>
</dbReference>
<dbReference type="InterPro" id="IPR000961">
    <property type="entry name" value="AGC-kinase_C"/>
</dbReference>
<evidence type="ECO:0000313" key="26">
    <source>
        <dbReference type="Proteomes" id="UP000010552"/>
    </source>
</evidence>
<keyword evidence="7 21" id="KW-0808">Transferase</keyword>
<dbReference type="Pfam" id="PF00069">
    <property type="entry name" value="Pkinase"/>
    <property type="match status" value="1"/>
</dbReference>
<feature type="domain" description="Protein kinase" evidence="22">
    <location>
        <begin position="191"/>
        <end position="454"/>
    </location>
</feature>
<keyword evidence="6" id="KW-0716">Sensory transduction</keyword>
<evidence type="ECO:0000256" key="2">
    <source>
        <dbReference type="ARBA" id="ARBA00009793"/>
    </source>
</evidence>
<dbReference type="InterPro" id="IPR016137">
    <property type="entry name" value="RGS"/>
</dbReference>
<dbReference type="eggNOG" id="KOG0986">
    <property type="taxonomic scope" value="Eukaryota"/>
</dbReference>
<dbReference type="FunCoup" id="L5L076">
    <property type="interactions" value="154"/>
</dbReference>